<dbReference type="GO" id="GO:0009414">
    <property type="term" value="P:response to water deprivation"/>
    <property type="evidence" value="ECO:0007669"/>
    <property type="project" value="TreeGrafter"/>
</dbReference>
<evidence type="ECO:0000313" key="6">
    <source>
        <dbReference type="EnsemblPlants" id="cds.novel_model_972_5bd9a17a.1.5bd9b135"/>
    </source>
</evidence>
<keyword evidence="1" id="KW-0479">Metal-binding</keyword>
<evidence type="ECO:0000313" key="7">
    <source>
        <dbReference type="Proteomes" id="UP000596661"/>
    </source>
</evidence>
<dbReference type="GO" id="GO:0005544">
    <property type="term" value="F:calcium-dependent phospholipid binding"/>
    <property type="evidence" value="ECO:0007669"/>
    <property type="project" value="UniProtKB-KW"/>
</dbReference>
<sequence length="179" mass="20480">MQPKGSKSEKLMRGSMKRILSSALSLSFPVTLRAVYRWILDPVDRDAVLAHVAIKKSEVDFKVLIEISCIYSPEELLGVRRAYQNRYKHSLEEDLASHTSGDLRKLLVALVSGYRYNGVEVNARLADSEADIVHKAIKDNCFNNDELIRILTTRSKPQLNATFNRYRRPQNFYFQGFVG</sequence>
<dbReference type="PRINTS" id="PR01814">
    <property type="entry name" value="ANNEXINPLANT"/>
</dbReference>
<dbReference type="PROSITE" id="PS51897">
    <property type="entry name" value="ANNEXIN_2"/>
    <property type="match status" value="1"/>
</dbReference>
<reference evidence="6" key="2">
    <citation type="submission" date="2021-03" db="UniProtKB">
        <authorList>
            <consortium name="EnsemblPlants"/>
        </authorList>
    </citation>
    <scope>IDENTIFICATION</scope>
</reference>
<gene>
    <name evidence="6" type="primary">LOC115704667</name>
</gene>
<keyword evidence="4" id="KW-0041">Annexin</keyword>
<dbReference type="GO" id="GO:0005886">
    <property type="term" value="C:plasma membrane"/>
    <property type="evidence" value="ECO:0007669"/>
    <property type="project" value="TreeGrafter"/>
</dbReference>
<keyword evidence="2" id="KW-0677">Repeat</keyword>
<dbReference type="SUPFAM" id="SSF47874">
    <property type="entry name" value="Annexin"/>
    <property type="match status" value="1"/>
</dbReference>
<proteinExistence type="predicted"/>
<evidence type="ECO:0000256" key="5">
    <source>
        <dbReference type="ARBA" id="ARBA00023302"/>
    </source>
</evidence>
<organism evidence="6 7">
    <name type="scientific">Cannabis sativa</name>
    <name type="common">Hemp</name>
    <name type="synonym">Marijuana</name>
    <dbReference type="NCBI Taxonomy" id="3483"/>
    <lineage>
        <taxon>Eukaryota</taxon>
        <taxon>Viridiplantae</taxon>
        <taxon>Streptophyta</taxon>
        <taxon>Embryophyta</taxon>
        <taxon>Tracheophyta</taxon>
        <taxon>Spermatophyta</taxon>
        <taxon>Magnoliopsida</taxon>
        <taxon>eudicotyledons</taxon>
        <taxon>Gunneridae</taxon>
        <taxon>Pentapetalae</taxon>
        <taxon>rosids</taxon>
        <taxon>fabids</taxon>
        <taxon>Rosales</taxon>
        <taxon>Cannabaceae</taxon>
        <taxon>Cannabis</taxon>
    </lineage>
</organism>
<keyword evidence="7" id="KW-1185">Reference proteome</keyword>
<dbReference type="GO" id="GO:0001786">
    <property type="term" value="F:phosphatidylserine binding"/>
    <property type="evidence" value="ECO:0007669"/>
    <property type="project" value="TreeGrafter"/>
</dbReference>
<dbReference type="PANTHER" id="PTHR10502">
    <property type="entry name" value="ANNEXIN"/>
    <property type="match status" value="1"/>
</dbReference>
<dbReference type="InterPro" id="IPR009118">
    <property type="entry name" value="AnnexinD_plant"/>
</dbReference>
<dbReference type="Pfam" id="PF00191">
    <property type="entry name" value="Annexin"/>
    <property type="match status" value="2"/>
</dbReference>
<dbReference type="PANTHER" id="PTHR10502:SF204">
    <property type="entry name" value="ANNEXIN"/>
    <property type="match status" value="1"/>
</dbReference>
<accession>A0A803RCN3</accession>
<dbReference type="EnsemblPlants" id="novel_model_972_5bd9a17a.1.5bd9b135">
    <property type="protein sequence ID" value="cds.novel_model_972_5bd9a17a.1.5bd9b135"/>
    <property type="gene ID" value="novel_gene_549_5bd9a17a"/>
</dbReference>
<dbReference type="FunFam" id="1.10.220.10:FF:000006">
    <property type="entry name" value="Annexin"/>
    <property type="match status" value="1"/>
</dbReference>
<dbReference type="GO" id="GO:0005509">
    <property type="term" value="F:calcium ion binding"/>
    <property type="evidence" value="ECO:0007669"/>
    <property type="project" value="InterPro"/>
</dbReference>
<dbReference type="Gramene" id="novel_model_972_5bd9a17a.1.5bd9b135">
    <property type="protein sequence ID" value="cds.novel_model_972_5bd9a17a.1.5bd9b135"/>
    <property type="gene ID" value="novel_gene_549_5bd9a17a"/>
</dbReference>
<dbReference type="GO" id="GO:0009409">
    <property type="term" value="P:response to cold"/>
    <property type="evidence" value="ECO:0007669"/>
    <property type="project" value="TreeGrafter"/>
</dbReference>
<evidence type="ECO:0008006" key="8">
    <source>
        <dbReference type="Google" id="ProtNLM"/>
    </source>
</evidence>
<evidence type="ECO:0000256" key="2">
    <source>
        <dbReference type="ARBA" id="ARBA00022737"/>
    </source>
</evidence>
<dbReference type="GO" id="GO:0009408">
    <property type="term" value="P:response to heat"/>
    <property type="evidence" value="ECO:0007669"/>
    <property type="project" value="TreeGrafter"/>
</dbReference>
<protein>
    <recommendedName>
        <fullName evidence="8">Annexin</fullName>
    </recommendedName>
</protein>
<dbReference type="EMBL" id="UZAU01000168">
    <property type="status" value="NOT_ANNOTATED_CDS"/>
    <property type="molecule type" value="Genomic_DNA"/>
</dbReference>
<keyword evidence="3" id="KW-0106">Calcium</keyword>
<name>A0A803RCN3_CANSA</name>
<dbReference type="GO" id="GO:0005737">
    <property type="term" value="C:cytoplasm"/>
    <property type="evidence" value="ECO:0007669"/>
    <property type="project" value="TreeGrafter"/>
</dbReference>
<keyword evidence="5" id="KW-0111">Calcium/phospholipid-binding</keyword>
<dbReference type="Gene3D" id="1.10.220.10">
    <property type="entry name" value="Annexin"/>
    <property type="match status" value="2"/>
</dbReference>
<dbReference type="AlphaFoldDB" id="A0A803RCN3"/>
<reference evidence="6" key="1">
    <citation type="submission" date="2018-11" db="EMBL/GenBank/DDBJ databases">
        <authorList>
            <person name="Grassa J C."/>
        </authorList>
    </citation>
    <scope>NUCLEOTIDE SEQUENCE [LARGE SCALE GENOMIC DNA]</scope>
</reference>
<evidence type="ECO:0000256" key="4">
    <source>
        <dbReference type="ARBA" id="ARBA00023216"/>
    </source>
</evidence>
<dbReference type="InterPro" id="IPR018502">
    <property type="entry name" value="Annexin_repeat"/>
</dbReference>
<dbReference type="Proteomes" id="UP000596661">
    <property type="component" value="Chromosome 2"/>
</dbReference>
<dbReference type="GO" id="GO:0009651">
    <property type="term" value="P:response to salt stress"/>
    <property type="evidence" value="ECO:0007669"/>
    <property type="project" value="TreeGrafter"/>
</dbReference>
<dbReference type="InterPro" id="IPR037104">
    <property type="entry name" value="Annexin_sf"/>
</dbReference>
<dbReference type="SMART" id="SM00335">
    <property type="entry name" value="ANX"/>
    <property type="match status" value="1"/>
</dbReference>
<evidence type="ECO:0000256" key="3">
    <source>
        <dbReference type="ARBA" id="ARBA00022837"/>
    </source>
</evidence>
<evidence type="ECO:0000256" key="1">
    <source>
        <dbReference type="ARBA" id="ARBA00022723"/>
    </source>
</evidence>